<name>A0ACC2RZK8_9FUNG</name>
<organism evidence="1 2">
    <name type="scientific">Entomophthora muscae</name>
    <dbReference type="NCBI Taxonomy" id="34485"/>
    <lineage>
        <taxon>Eukaryota</taxon>
        <taxon>Fungi</taxon>
        <taxon>Fungi incertae sedis</taxon>
        <taxon>Zoopagomycota</taxon>
        <taxon>Entomophthoromycotina</taxon>
        <taxon>Entomophthoromycetes</taxon>
        <taxon>Entomophthorales</taxon>
        <taxon>Entomophthoraceae</taxon>
        <taxon>Entomophthora</taxon>
    </lineage>
</organism>
<evidence type="ECO:0000313" key="1">
    <source>
        <dbReference type="EMBL" id="KAJ9055472.1"/>
    </source>
</evidence>
<proteinExistence type="predicted"/>
<sequence>MSFWLIQLLPYFVFAFYQISTRSHGPPAPLPAVFCPSGVPFGPVHFTDYPLKPKYKDYTPEKILKLNLLDHIQTAVRYNCHSLWTFSTPKLFRGKFNYLPAYNIHMELPVTPKPMPAYLPDLSTDHTGKLFGIVYITLTGVIDTIIPVASLWSWVGKFFPYLFKLAHLLWWALPAKTLAQATPENNRPAAQDWIPDSKLNLEEASRAMPVLCLHFQTNTNLYSNDTDKFLGVPSILSGNTLDWFGKAAAKGVKFCLDYSQFEGELMATGNNQDTCHQALINLLDIKQGPHTLQSYINEFLKLKTRTQLEDKLSAILYRWGVCPALKKLLKNHPPHLA</sequence>
<keyword evidence="2" id="KW-1185">Reference proteome</keyword>
<dbReference type="EMBL" id="QTSX02006398">
    <property type="protein sequence ID" value="KAJ9055472.1"/>
    <property type="molecule type" value="Genomic_DNA"/>
</dbReference>
<evidence type="ECO:0000313" key="2">
    <source>
        <dbReference type="Proteomes" id="UP001165960"/>
    </source>
</evidence>
<comment type="caution">
    <text evidence="1">The sequence shown here is derived from an EMBL/GenBank/DDBJ whole genome shotgun (WGS) entry which is preliminary data.</text>
</comment>
<accession>A0ACC2RZK8</accession>
<dbReference type="Proteomes" id="UP001165960">
    <property type="component" value="Unassembled WGS sequence"/>
</dbReference>
<protein>
    <submittedName>
        <fullName evidence="1">Uncharacterized protein</fullName>
    </submittedName>
</protein>
<gene>
    <name evidence="1" type="ORF">DSO57_1003549</name>
</gene>
<reference evidence="1" key="1">
    <citation type="submission" date="2022-04" db="EMBL/GenBank/DDBJ databases">
        <title>Genome of the entomopathogenic fungus Entomophthora muscae.</title>
        <authorList>
            <person name="Elya C."/>
            <person name="Lovett B.R."/>
            <person name="Lee E."/>
            <person name="Macias A.M."/>
            <person name="Hajek A.E."/>
            <person name="De Bivort B.L."/>
            <person name="Kasson M.T."/>
            <person name="De Fine Licht H.H."/>
            <person name="Stajich J.E."/>
        </authorList>
    </citation>
    <scope>NUCLEOTIDE SEQUENCE</scope>
    <source>
        <strain evidence="1">Berkeley</strain>
    </source>
</reference>